<evidence type="ECO:0000256" key="1">
    <source>
        <dbReference type="ARBA" id="ARBA00009576"/>
    </source>
</evidence>
<dbReference type="Gene3D" id="3.20.120.10">
    <property type="entry name" value="Hydrophobin"/>
    <property type="match status" value="1"/>
</dbReference>
<protein>
    <submittedName>
        <fullName evidence="4">Uncharacterized protein</fullName>
    </submittedName>
</protein>
<sequence length="84" mass="8948">MKFILISALLVGALAGKITPCSMQNYAVPSCCFTDAQGHKPSACIECTEKVKDGKALKKFCKARGREPRCCANPVTGNNCVVPN</sequence>
<dbReference type="InterPro" id="IPR010636">
    <property type="entry name" value="Class_II_hydrophobin"/>
</dbReference>
<dbReference type="AlphaFoldDB" id="A0A9P4IUG2"/>
<dbReference type="Proteomes" id="UP000799439">
    <property type="component" value="Unassembled WGS sequence"/>
</dbReference>
<dbReference type="GO" id="GO:0005576">
    <property type="term" value="C:extracellular region"/>
    <property type="evidence" value="ECO:0007669"/>
    <property type="project" value="InterPro"/>
</dbReference>
<name>A0A9P4IUG2_9PEZI</name>
<dbReference type="Pfam" id="PF06766">
    <property type="entry name" value="Hydrophobin_2"/>
    <property type="match status" value="1"/>
</dbReference>
<keyword evidence="5" id="KW-1185">Reference proteome</keyword>
<comment type="similarity">
    <text evidence="1">Belongs to the cerato-ulmin hydrophobin family.</text>
</comment>
<organism evidence="4 5">
    <name type="scientific">Myriangium duriaei CBS 260.36</name>
    <dbReference type="NCBI Taxonomy" id="1168546"/>
    <lineage>
        <taxon>Eukaryota</taxon>
        <taxon>Fungi</taxon>
        <taxon>Dikarya</taxon>
        <taxon>Ascomycota</taxon>
        <taxon>Pezizomycotina</taxon>
        <taxon>Dothideomycetes</taxon>
        <taxon>Dothideomycetidae</taxon>
        <taxon>Myriangiales</taxon>
        <taxon>Myriangiaceae</taxon>
        <taxon>Myriangium</taxon>
    </lineage>
</organism>
<evidence type="ECO:0000313" key="5">
    <source>
        <dbReference type="Proteomes" id="UP000799439"/>
    </source>
</evidence>
<accession>A0A9P4IUG2</accession>
<dbReference type="EMBL" id="ML996094">
    <property type="protein sequence ID" value="KAF2148052.1"/>
    <property type="molecule type" value="Genomic_DNA"/>
</dbReference>
<keyword evidence="2" id="KW-1015">Disulfide bond</keyword>
<evidence type="ECO:0000256" key="2">
    <source>
        <dbReference type="ARBA" id="ARBA00023157"/>
    </source>
</evidence>
<dbReference type="SUPFAM" id="SSF101751">
    <property type="entry name" value="Hydrophobin II, HfbII"/>
    <property type="match status" value="1"/>
</dbReference>
<feature type="chain" id="PRO_5040202207" evidence="3">
    <location>
        <begin position="16"/>
        <end position="84"/>
    </location>
</feature>
<evidence type="ECO:0000256" key="3">
    <source>
        <dbReference type="SAM" id="SignalP"/>
    </source>
</evidence>
<gene>
    <name evidence="4" type="ORF">K461DRAFT_298151</name>
</gene>
<feature type="signal peptide" evidence="3">
    <location>
        <begin position="1"/>
        <end position="15"/>
    </location>
</feature>
<keyword evidence="3" id="KW-0732">Signal</keyword>
<evidence type="ECO:0000313" key="4">
    <source>
        <dbReference type="EMBL" id="KAF2148052.1"/>
    </source>
</evidence>
<reference evidence="4" key="1">
    <citation type="journal article" date="2020" name="Stud. Mycol.">
        <title>101 Dothideomycetes genomes: a test case for predicting lifestyles and emergence of pathogens.</title>
        <authorList>
            <person name="Haridas S."/>
            <person name="Albert R."/>
            <person name="Binder M."/>
            <person name="Bloem J."/>
            <person name="Labutti K."/>
            <person name="Salamov A."/>
            <person name="Andreopoulos B."/>
            <person name="Baker S."/>
            <person name="Barry K."/>
            <person name="Bills G."/>
            <person name="Bluhm B."/>
            <person name="Cannon C."/>
            <person name="Castanera R."/>
            <person name="Culley D."/>
            <person name="Daum C."/>
            <person name="Ezra D."/>
            <person name="Gonzalez J."/>
            <person name="Henrissat B."/>
            <person name="Kuo A."/>
            <person name="Liang C."/>
            <person name="Lipzen A."/>
            <person name="Lutzoni F."/>
            <person name="Magnuson J."/>
            <person name="Mondo S."/>
            <person name="Nolan M."/>
            <person name="Ohm R."/>
            <person name="Pangilinan J."/>
            <person name="Park H.-J."/>
            <person name="Ramirez L."/>
            <person name="Alfaro M."/>
            <person name="Sun H."/>
            <person name="Tritt A."/>
            <person name="Yoshinaga Y."/>
            <person name="Zwiers L.-H."/>
            <person name="Turgeon B."/>
            <person name="Goodwin S."/>
            <person name="Spatafora J."/>
            <person name="Crous P."/>
            <person name="Grigoriev I."/>
        </authorList>
    </citation>
    <scope>NUCLEOTIDE SEQUENCE</scope>
    <source>
        <strain evidence="4">CBS 260.36</strain>
    </source>
</reference>
<comment type="caution">
    <text evidence="4">The sequence shown here is derived from an EMBL/GenBank/DDBJ whole genome shotgun (WGS) entry which is preliminary data.</text>
</comment>
<proteinExistence type="inferred from homology"/>
<dbReference type="InterPro" id="IPR036686">
    <property type="entry name" value="Class_II_Hydrophobin_sf"/>
</dbReference>